<dbReference type="eggNOG" id="ENOG502ZVNZ">
    <property type="taxonomic scope" value="Bacteria"/>
</dbReference>
<dbReference type="EMBL" id="CP006365">
    <property type="protein sequence ID" value="AGU15466.1"/>
    <property type="molecule type" value="Genomic_DNA"/>
</dbReference>
<dbReference type="InterPro" id="IPR040891">
    <property type="entry name" value="HEPN_SAV_6107"/>
</dbReference>
<reference evidence="3 4" key="1">
    <citation type="journal article" date="2013" name="Genome Announc.">
        <title>Whole-Genome Sequence of the Clinical Strain Corynebacterium argentoratense DSM 44202, Isolated from a Human Throat Specimen.</title>
        <authorList>
            <person name="Bomholt C."/>
            <person name="Glaub A."/>
            <person name="Gravermann K."/>
            <person name="Albersmeier A."/>
            <person name="Brinkrolf K."/>
            <person name="Ruckert C."/>
            <person name="Tauch A."/>
        </authorList>
    </citation>
    <scope>NUCLEOTIDE SEQUENCE [LARGE SCALE GENOMIC DNA]</scope>
    <source>
        <strain evidence="3">DSM 44202</strain>
    </source>
</reference>
<evidence type="ECO:0000256" key="1">
    <source>
        <dbReference type="SAM" id="MobiDB-lite"/>
    </source>
</evidence>
<evidence type="ECO:0000313" key="3">
    <source>
        <dbReference type="EMBL" id="AGU15466.1"/>
    </source>
</evidence>
<dbReference type="AlphaFoldDB" id="U3GYS7"/>
<organism evidence="3 4">
    <name type="scientific">Corynebacterium argentoratense DSM 44202</name>
    <dbReference type="NCBI Taxonomy" id="1348662"/>
    <lineage>
        <taxon>Bacteria</taxon>
        <taxon>Bacillati</taxon>
        <taxon>Actinomycetota</taxon>
        <taxon>Actinomycetes</taxon>
        <taxon>Mycobacteriales</taxon>
        <taxon>Corynebacteriaceae</taxon>
        <taxon>Corynebacterium</taxon>
    </lineage>
</organism>
<dbReference type="KEGG" id="caz:CARG_06710"/>
<dbReference type="STRING" id="1348662.CARG_06710"/>
<evidence type="ECO:0000259" key="2">
    <source>
        <dbReference type="Pfam" id="PF18726"/>
    </source>
</evidence>
<dbReference type="GeneID" id="78250108"/>
<dbReference type="Proteomes" id="UP000016943">
    <property type="component" value="Chromosome"/>
</dbReference>
<dbReference type="OrthoDB" id="4421226at2"/>
<dbReference type="Pfam" id="PF18726">
    <property type="entry name" value="HEPN_SAV_6107"/>
    <property type="match status" value="1"/>
</dbReference>
<accession>U3GYS7</accession>
<sequence length="180" mass="19057">MNAPLKTANGTSDTFPGRSAASEGPTLTMVTPHARCRGQSSSSVASASVRGSGRLSDAELFAWKAHTLLSQGKKEHGLGNYEMSVELAYQAALRCVGAMVAASSLSRKKRLPTNAWDQLRLLGECEAQQADEFQRFSVLRKRATLGVGPELTESAVAEMLAAVDSFVDDVDNAVGWAVAA</sequence>
<evidence type="ECO:0000313" key="4">
    <source>
        <dbReference type="Proteomes" id="UP000016943"/>
    </source>
</evidence>
<keyword evidence="4" id="KW-1185">Reference proteome</keyword>
<dbReference type="PATRIC" id="fig|1348662.3.peg.1319"/>
<proteinExistence type="predicted"/>
<name>U3GYS7_9CORY</name>
<feature type="domain" description="SAV-6107-like HEPN" evidence="2">
    <location>
        <begin position="87"/>
        <end position="170"/>
    </location>
</feature>
<gene>
    <name evidence="3" type="ORF">CARG_06710</name>
</gene>
<dbReference type="Gene3D" id="1.20.120.330">
    <property type="entry name" value="Nucleotidyltransferases domain 2"/>
    <property type="match status" value="1"/>
</dbReference>
<feature type="region of interest" description="Disordered" evidence="1">
    <location>
        <begin position="1"/>
        <end position="25"/>
    </location>
</feature>
<dbReference type="HOGENOM" id="CLU_125870_1_0_11"/>
<dbReference type="RefSeq" id="WP_020976624.1">
    <property type="nucleotide sequence ID" value="NC_022198.1"/>
</dbReference>
<protein>
    <recommendedName>
        <fullName evidence="2">SAV-6107-like HEPN domain-containing protein</fullName>
    </recommendedName>
</protein>